<dbReference type="AlphaFoldDB" id="A0AAN8K6V2"/>
<evidence type="ECO:0000313" key="2">
    <source>
        <dbReference type="Proteomes" id="UP001347796"/>
    </source>
</evidence>
<sequence>MHELYQEEHANNQPKQVKLKYYRDVFNTEFNLSFHKPKKDVCNVCFSYNNSSEQEQLEKQDEYDNHHSRKTRVRQLKAEYKALAKDDKSIRAVTFDLA</sequence>
<comment type="caution">
    <text evidence="1">The sequence shown here is derived from an EMBL/GenBank/DDBJ whole genome shotgun (WGS) entry which is preliminary data.</text>
</comment>
<dbReference type="PANTHER" id="PTHR10773:SF19">
    <property type="match status" value="1"/>
</dbReference>
<dbReference type="PANTHER" id="PTHR10773">
    <property type="entry name" value="DNA-DIRECTED RNA POLYMERASES I, II, AND III SUBUNIT RPABC2"/>
    <property type="match status" value="1"/>
</dbReference>
<evidence type="ECO:0000313" key="1">
    <source>
        <dbReference type="EMBL" id="KAK6191047.1"/>
    </source>
</evidence>
<protein>
    <submittedName>
        <fullName evidence="1">Uncharacterized protein</fullName>
    </submittedName>
</protein>
<keyword evidence="2" id="KW-1185">Reference proteome</keyword>
<proteinExistence type="predicted"/>
<gene>
    <name evidence="1" type="ORF">SNE40_002795</name>
</gene>
<dbReference type="EMBL" id="JAZGQO010000002">
    <property type="protein sequence ID" value="KAK6191047.1"/>
    <property type="molecule type" value="Genomic_DNA"/>
</dbReference>
<name>A0AAN8K6V2_PATCE</name>
<accession>A0AAN8K6V2</accession>
<dbReference type="Proteomes" id="UP001347796">
    <property type="component" value="Unassembled WGS sequence"/>
</dbReference>
<reference evidence="1 2" key="1">
    <citation type="submission" date="2024-01" db="EMBL/GenBank/DDBJ databases">
        <title>The genome of the rayed Mediterranean limpet Patella caerulea (Linnaeus, 1758).</title>
        <authorList>
            <person name="Anh-Thu Weber A."/>
            <person name="Halstead-Nussloch G."/>
        </authorList>
    </citation>
    <scope>NUCLEOTIDE SEQUENCE [LARGE SCALE GENOMIC DNA]</scope>
    <source>
        <strain evidence="1">AATW-2023a</strain>
        <tissue evidence="1">Whole specimen</tissue>
    </source>
</reference>
<organism evidence="1 2">
    <name type="scientific">Patella caerulea</name>
    <name type="common">Rayed Mediterranean limpet</name>
    <dbReference type="NCBI Taxonomy" id="87958"/>
    <lineage>
        <taxon>Eukaryota</taxon>
        <taxon>Metazoa</taxon>
        <taxon>Spiralia</taxon>
        <taxon>Lophotrochozoa</taxon>
        <taxon>Mollusca</taxon>
        <taxon>Gastropoda</taxon>
        <taxon>Patellogastropoda</taxon>
        <taxon>Patelloidea</taxon>
        <taxon>Patellidae</taxon>
        <taxon>Patella</taxon>
    </lineage>
</organism>